<dbReference type="Proteomes" id="UP001243330">
    <property type="component" value="Unassembled WGS sequence"/>
</dbReference>
<gene>
    <name evidence="1" type="ORF">CCHR01_05459</name>
</gene>
<proteinExistence type="predicted"/>
<comment type="caution">
    <text evidence="1">The sequence shown here is derived from an EMBL/GenBank/DDBJ whole genome shotgun (WGS) entry which is preliminary data.</text>
</comment>
<protein>
    <submittedName>
        <fullName evidence="1">Uncharacterized protein</fullName>
    </submittedName>
</protein>
<dbReference type="AlphaFoldDB" id="A0AAD9EHK1"/>
<sequence>MPRIREQVGVVKIDPAALPYPESQEAWLNFVKINVTASLFRRLGGPAHMCSLVGDRAAVRMKPMPQVVSGAHTDSLLRGVANGDA</sequence>
<organism evidence="1 2">
    <name type="scientific">Colletotrichum chrysophilum</name>
    <dbReference type="NCBI Taxonomy" id="1836956"/>
    <lineage>
        <taxon>Eukaryota</taxon>
        <taxon>Fungi</taxon>
        <taxon>Dikarya</taxon>
        <taxon>Ascomycota</taxon>
        <taxon>Pezizomycotina</taxon>
        <taxon>Sordariomycetes</taxon>
        <taxon>Hypocreomycetidae</taxon>
        <taxon>Glomerellales</taxon>
        <taxon>Glomerellaceae</taxon>
        <taxon>Colletotrichum</taxon>
        <taxon>Colletotrichum gloeosporioides species complex</taxon>
    </lineage>
</organism>
<evidence type="ECO:0000313" key="2">
    <source>
        <dbReference type="Proteomes" id="UP001243330"/>
    </source>
</evidence>
<accession>A0AAD9EHK1</accession>
<name>A0AAD9EHK1_9PEZI</name>
<evidence type="ECO:0000313" key="1">
    <source>
        <dbReference type="EMBL" id="KAK1851864.1"/>
    </source>
</evidence>
<keyword evidence="2" id="KW-1185">Reference proteome</keyword>
<reference evidence="1" key="1">
    <citation type="submission" date="2023-01" db="EMBL/GenBank/DDBJ databases">
        <title>Colletotrichum chrysophilum M932 genome sequence.</title>
        <authorList>
            <person name="Baroncelli R."/>
        </authorList>
    </citation>
    <scope>NUCLEOTIDE SEQUENCE</scope>
    <source>
        <strain evidence="1">M932</strain>
    </source>
</reference>
<dbReference type="EMBL" id="JAQOWY010000087">
    <property type="protein sequence ID" value="KAK1851864.1"/>
    <property type="molecule type" value="Genomic_DNA"/>
</dbReference>